<sequence length="96" mass="10591">MIELLHVDDTLSEAKIFTHAIYLAAAGLNDKQDINAIQVIACEISDRLSKARDMLDEIREKPTSVADLDPSRMLEAIRAEKTRRAALKAAEDNANG</sequence>
<organism evidence="1 2">
    <name type="scientific">Rhizobium tropici</name>
    <dbReference type="NCBI Taxonomy" id="398"/>
    <lineage>
        <taxon>Bacteria</taxon>
        <taxon>Pseudomonadati</taxon>
        <taxon>Pseudomonadota</taxon>
        <taxon>Alphaproteobacteria</taxon>
        <taxon>Hyphomicrobiales</taxon>
        <taxon>Rhizobiaceae</taxon>
        <taxon>Rhizobium/Agrobacterium group</taxon>
        <taxon>Rhizobium</taxon>
    </lineage>
</organism>
<dbReference type="EMBL" id="VNIP01000006">
    <property type="protein sequence ID" value="KAA1182107.1"/>
    <property type="molecule type" value="Genomic_DNA"/>
</dbReference>
<protein>
    <submittedName>
        <fullName evidence="1">Uncharacterized protein</fullName>
    </submittedName>
</protein>
<dbReference type="Proteomes" id="UP000323608">
    <property type="component" value="Unassembled WGS sequence"/>
</dbReference>
<comment type="caution">
    <text evidence="1">The sequence shown here is derived from an EMBL/GenBank/DDBJ whole genome shotgun (WGS) entry which is preliminary data.</text>
</comment>
<dbReference type="AlphaFoldDB" id="A0A5B0W5M1"/>
<evidence type="ECO:0000313" key="2">
    <source>
        <dbReference type="Proteomes" id="UP000323608"/>
    </source>
</evidence>
<dbReference type="RefSeq" id="WP_149634190.1">
    <property type="nucleotide sequence ID" value="NZ_VNIP01000006.1"/>
</dbReference>
<evidence type="ECO:0000313" key="1">
    <source>
        <dbReference type="EMBL" id="KAA1182107.1"/>
    </source>
</evidence>
<name>A0A5B0W5M1_RHITR</name>
<accession>A0A5B0W5M1</accession>
<proteinExistence type="predicted"/>
<reference evidence="1 2" key="1">
    <citation type="submission" date="2019-07" db="EMBL/GenBank/DDBJ databases">
        <title>The Draft Genome Sequence of Rhizobium tropici SARCC-755 Associated with Superior Nodulation on Pigeonpea (Cajanus cajan (L.) Millsp.).</title>
        <authorList>
            <person name="Bopape F.L."/>
            <person name="Hassen A.I."/>
            <person name="Swanevelder Z.H."/>
            <person name="Gwata E.T."/>
        </authorList>
    </citation>
    <scope>NUCLEOTIDE SEQUENCE [LARGE SCALE GENOMIC DNA]</scope>
    <source>
        <strain evidence="1 2">SARCC-755</strain>
    </source>
</reference>
<gene>
    <name evidence="1" type="ORF">FP026_08450</name>
</gene>